<dbReference type="InterPro" id="IPR016162">
    <property type="entry name" value="Ald_DH_N"/>
</dbReference>
<dbReference type="PANTHER" id="PTHR43353:SF5">
    <property type="entry name" value="SUCCINATE-SEMIALDEHYDE DEHYDROGENASE, MITOCHONDRIAL"/>
    <property type="match status" value="1"/>
</dbReference>
<accession>A0ABV6MMY2</accession>
<name>A0ABV6MMY2_9PSEU</name>
<dbReference type="InterPro" id="IPR029510">
    <property type="entry name" value="Ald_DH_CS_GLU"/>
</dbReference>
<proteinExistence type="inferred from homology"/>
<dbReference type="Gene3D" id="3.40.605.10">
    <property type="entry name" value="Aldehyde Dehydrogenase, Chain A, domain 1"/>
    <property type="match status" value="1"/>
</dbReference>
<dbReference type="InterPro" id="IPR015590">
    <property type="entry name" value="Aldehyde_DH_dom"/>
</dbReference>
<evidence type="ECO:0000256" key="2">
    <source>
        <dbReference type="PROSITE-ProRule" id="PRU10007"/>
    </source>
</evidence>
<dbReference type="RefSeq" id="WP_379793862.1">
    <property type="nucleotide sequence ID" value="NZ_JBHLUD010000002.1"/>
</dbReference>
<keyword evidence="6" id="KW-1185">Reference proteome</keyword>
<evidence type="ECO:0000313" key="6">
    <source>
        <dbReference type="Proteomes" id="UP001589810"/>
    </source>
</evidence>
<reference evidence="5 6" key="1">
    <citation type="submission" date="2024-09" db="EMBL/GenBank/DDBJ databases">
        <authorList>
            <person name="Sun Q."/>
            <person name="Mori K."/>
        </authorList>
    </citation>
    <scope>NUCLEOTIDE SEQUENCE [LARGE SCALE GENOMIC DNA]</scope>
    <source>
        <strain evidence="5 6">TBRC 1432</strain>
    </source>
</reference>
<dbReference type="InterPro" id="IPR016161">
    <property type="entry name" value="Ald_DH/histidinol_DH"/>
</dbReference>
<dbReference type="PROSITE" id="PS00687">
    <property type="entry name" value="ALDEHYDE_DEHYDR_GLU"/>
    <property type="match status" value="1"/>
</dbReference>
<dbReference type="CDD" id="cd07103">
    <property type="entry name" value="ALDH_F5_SSADH_GabD"/>
    <property type="match status" value="1"/>
</dbReference>
<dbReference type="InterPro" id="IPR050740">
    <property type="entry name" value="Aldehyde_DH_Superfamily"/>
</dbReference>
<evidence type="ECO:0000313" key="5">
    <source>
        <dbReference type="EMBL" id="MFC0541552.1"/>
    </source>
</evidence>
<organism evidence="5 6">
    <name type="scientific">Kutzneria chonburiensis</name>
    <dbReference type="NCBI Taxonomy" id="1483604"/>
    <lineage>
        <taxon>Bacteria</taxon>
        <taxon>Bacillati</taxon>
        <taxon>Actinomycetota</taxon>
        <taxon>Actinomycetes</taxon>
        <taxon>Pseudonocardiales</taxon>
        <taxon>Pseudonocardiaceae</taxon>
        <taxon>Kutzneria</taxon>
    </lineage>
</organism>
<dbReference type="Gene3D" id="3.40.309.10">
    <property type="entry name" value="Aldehyde Dehydrogenase, Chain A, domain 2"/>
    <property type="match status" value="1"/>
</dbReference>
<keyword evidence="1 3" id="KW-0560">Oxidoreductase</keyword>
<evidence type="ECO:0000256" key="1">
    <source>
        <dbReference type="ARBA" id="ARBA00023002"/>
    </source>
</evidence>
<dbReference type="Pfam" id="PF00171">
    <property type="entry name" value="Aldedh"/>
    <property type="match status" value="1"/>
</dbReference>
<evidence type="ECO:0000256" key="3">
    <source>
        <dbReference type="RuleBase" id="RU003345"/>
    </source>
</evidence>
<dbReference type="Proteomes" id="UP001589810">
    <property type="component" value="Unassembled WGS sequence"/>
</dbReference>
<feature type="active site" evidence="2">
    <location>
        <position position="248"/>
    </location>
</feature>
<dbReference type="PANTHER" id="PTHR43353">
    <property type="entry name" value="SUCCINATE-SEMIALDEHYDE DEHYDROGENASE, MITOCHONDRIAL"/>
    <property type="match status" value="1"/>
</dbReference>
<dbReference type="SUPFAM" id="SSF53720">
    <property type="entry name" value="ALDH-like"/>
    <property type="match status" value="1"/>
</dbReference>
<gene>
    <name evidence="5" type="ORF">ACFFH7_08670</name>
</gene>
<comment type="similarity">
    <text evidence="3">Belongs to the aldehyde dehydrogenase family.</text>
</comment>
<comment type="caution">
    <text evidence="5">The sequence shown here is derived from an EMBL/GenBank/DDBJ whole genome shotgun (WGS) entry which is preliminary data.</text>
</comment>
<sequence>MQEELFIGGRWRPASDGARITVLDPATAETLTTVANGTVEDGLAAVDAAAAALPGWAATAPRARADILLRAFTLMHERADELATLIVRENGKALPDARAELNYAAEFFRWYAEEAVRVAGTVQTAPGGANRILVLRQPIGVSVLVTPWNFPAAMATRKIGPALAAGCTVVLKPASETPLTALAIAEILAEAGAPAGTVNVVPSTRSGPMVSAMLNDPRVRKLSFTGSTEVGRTLLATAAESVVSTSMELGGNAPFLVFDDADLDAALDGAMIAKMRNGGQACTAANRFFVQRGVAEEFGRRLAERMSALRTGPGIDPTVELGPLVNAAAVAKVSELVDETVAAGARVLTGGKRPDGPGFHYPATVLADVPADADILGEEIFGPVAPIVIFDGEADAVRHANNSEHGLVSYVYTGDLARGLRLAEALESGMVGLNRGLVSEPAAPFGGVKQSGLGREGGHEGLLEYTESKYVAVTW</sequence>
<dbReference type="EC" id="1.2.1.-" evidence="5"/>
<feature type="domain" description="Aldehyde dehydrogenase" evidence="4">
    <location>
        <begin position="11"/>
        <end position="471"/>
    </location>
</feature>
<dbReference type="EMBL" id="JBHLUD010000002">
    <property type="protein sequence ID" value="MFC0541552.1"/>
    <property type="molecule type" value="Genomic_DNA"/>
</dbReference>
<evidence type="ECO:0000259" key="4">
    <source>
        <dbReference type="Pfam" id="PF00171"/>
    </source>
</evidence>
<protein>
    <submittedName>
        <fullName evidence="5">NAD-dependent succinate-semialdehyde dehydrogenase</fullName>
        <ecNumber evidence="5">1.2.1.-</ecNumber>
    </submittedName>
</protein>
<dbReference type="GO" id="GO:0016491">
    <property type="term" value="F:oxidoreductase activity"/>
    <property type="evidence" value="ECO:0007669"/>
    <property type="project" value="UniProtKB-KW"/>
</dbReference>
<dbReference type="InterPro" id="IPR016163">
    <property type="entry name" value="Ald_DH_C"/>
</dbReference>